<reference evidence="2 3" key="1">
    <citation type="submission" date="2016-03" db="EMBL/GenBank/DDBJ databases">
        <title>Cyphomyrmex costatus WGS genome.</title>
        <authorList>
            <person name="Nygaard S."/>
            <person name="Hu H."/>
            <person name="Boomsma J."/>
            <person name="Zhang G."/>
        </authorList>
    </citation>
    <scope>NUCLEOTIDE SEQUENCE [LARGE SCALE GENOMIC DNA]</scope>
    <source>
        <strain evidence="2">MS0001</strain>
        <tissue evidence="2">Whole body</tissue>
    </source>
</reference>
<dbReference type="AlphaFoldDB" id="A0A195C3L3"/>
<evidence type="ECO:0000313" key="3">
    <source>
        <dbReference type="Proteomes" id="UP000078542"/>
    </source>
</evidence>
<sequence length="194" mass="21707">MLDLLQRYTISRIFPDDIPVCIVVGQTNRWMLEKRREPVWIFNDMHDAHNRAYVHVAFNGCRRSAYDGKGGDKGGGYIHVAVVVIVGDGSVVILASSSVSSSSSSSSSGATSGTAGREEKREMMGWKGERRGAEAVEGRVTRDDDGVNTPVISLKCTWVQPRAEALTIVALEKMRERERERERLYHARNRDVRK</sequence>
<keyword evidence="3" id="KW-1185">Reference proteome</keyword>
<evidence type="ECO:0000313" key="2">
    <source>
        <dbReference type="EMBL" id="KYM95190.1"/>
    </source>
</evidence>
<name>A0A195C3L3_9HYME</name>
<protein>
    <submittedName>
        <fullName evidence="2">Uncharacterized protein</fullName>
    </submittedName>
</protein>
<evidence type="ECO:0000256" key="1">
    <source>
        <dbReference type="SAM" id="MobiDB-lite"/>
    </source>
</evidence>
<accession>A0A195C3L3</accession>
<dbReference type="EMBL" id="KQ978317">
    <property type="protein sequence ID" value="KYM95190.1"/>
    <property type="molecule type" value="Genomic_DNA"/>
</dbReference>
<feature type="compositionally biased region" description="Low complexity" evidence="1">
    <location>
        <begin position="99"/>
        <end position="115"/>
    </location>
</feature>
<gene>
    <name evidence="2" type="ORF">ALC62_14100</name>
</gene>
<feature type="region of interest" description="Disordered" evidence="1">
    <location>
        <begin position="99"/>
        <end position="144"/>
    </location>
</feature>
<proteinExistence type="predicted"/>
<dbReference type="Proteomes" id="UP000078542">
    <property type="component" value="Unassembled WGS sequence"/>
</dbReference>
<organism evidence="2 3">
    <name type="scientific">Cyphomyrmex costatus</name>
    <dbReference type="NCBI Taxonomy" id="456900"/>
    <lineage>
        <taxon>Eukaryota</taxon>
        <taxon>Metazoa</taxon>
        <taxon>Ecdysozoa</taxon>
        <taxon>Arthropoda</taxon>
        <taxon>Hexapoda</taxon>
        <taxon>Insecta</taxon>
        <taxon>Pterygota</taxon>
        <taxon>Neoptera</taxon>
        <taxon>Endopterygota</taxon>
        <taxon>Hymenoptera</taxon>
        <taxon>Apocrita</taxon>
        <taxon>Aculeata</taxon>
        <taxon>Formicoidea</taxon>
        <taxon>Formicidae</taxon>
        <taxon>Myrmicinae</taxon>
        <taxon>Cyphomyrmex</taxon>
    </lineage>
</organism>
<feature type="compositionally biased region" description="Basic and acidic residues" evidence="1">
    <location>
        <begin position="116"/>
        <end position="144"/>
    </location>
</feature>